<proteinExistence type="predicted"/>
<sequence length="227" mass="24313">MKRRLFRRCGNAPGALTPEDQAAVDDVRAMLAAVRDPEPWTPGHAQDIAVRVGPFIERAHPRPGDDHGTDVIAVALVHPDTGHAAAYLHGNQLGYTGKGWLRCETTAILGIWQPAYAMLTHAAADLLLPDDVGMPPAHYGVHVEARRSDNTGYTLLRLGPYTQTWLASRDADRLNTELAGKAATVVPGFTVTAKGAPFHVSDHESYVDPYEADVTALLADAVAGVNA</sequence>
<gene>
    <name evidence="1" type="ORF">HUT05_15220</name>
</gene>
<accession>A0A7H8T548</accession>
<dbReference type="AlphaFoldDB" id="A0A7H8T548"/>
<keyword evidence="2" id="KW-1185">Reference proteome</keyword>
<protein>
    <submittedName>
        <fullName evidence="1">Uncharacterized protein</fullName>
    </submittedName>
</protein>
<evidence type="ECO:0000313" key="1">
    <source>
        <dbReference type="EMBL" id="QKZ18601.1"/>
    </source>
</evidence>
<dbReference type="EMBL" id="CP056041">
    <property type="protein sequence ID" value="QKZ18601.1"/>
    <property type="molecule type" value="Genomic_DNA"/>
</dbReference>
<dbReference type="Proteomes" id="UP000509418">
    <property type="component" value="Chromosome"/>
</dbReference>
<evidence type="ECO:0000313" key="2">
    <source>
        <dbReference type="Proteomes" id="UP000509418"/>
    </source>
</evidence>
<dbReference type="RefSeq" id="WP_176575441.1">
    <property type="nucleotide sequence ID" value="NZ_CP056041.1"/>
</dbReference>
<reference evidence="1 2" key="1">
    <citation type="submission" date="2020-06" db="EMBL/GenBank/DDBJ databases">
        <title>Genome mining for natural products.</title>
        <authorList>
            <person name="Zhang B."/>
            <person name="Shi J."/>
            <person name="Ge H."/>
        </authorList>
    </citation>
    <scope>NUCLEOTIDE SEQUENCE [LARGE SCALE GENOMIC DNA]</scope>
    <source>
        <strain evidence="1 2">NA02069</strain>
    </source>
</reference>
<organism evidence="1 2">
    <name type="scientific">Streptomyces chartreusis</name>
    <dbReference type="NCBI Taxonomy" id="1969"/>
    <lineage>
        <taxon>Bacteria</taxon>
        <taxon>Bacillati</taxon>
        <taxon>Actinomycetota</taxon>
        <taxon>Actinomycetes</taxon>
        <taxon>Kitasatosporales</taxon>
        <taxon>Streptomycetaceae</taxon>
        <taxon>Streptomyces</taxon>
    </lineage>
</organism>
<name>A0A7H8T548_STRCX</name>